<protein>
    <recommendedName>
        <fullName evidence="8">Sodium/calcium exchanger membrane region domain-containing protein</fullName>
    </recommendedName>
</protein>
<dbReference type="InterPro" id="IPR004837">
    <property type="entry name" value="NaCa_Exmemb"/>
</dbReference>
<evidence type="ECO:0000313" key="10">
    <source>
        <dbReference type="Proteomes" id="UP001221142"/>
    </source>
</evidence>
<evidence type="ECO:0000256" key="5">
    <source>
        <dbReference type="ARBA" id="ARBA00023136"/>
    </source>
</evidence>
<evidence type="ECO:0000313" key="9">
    <source>
        <dbReference type="EMBL" id="KAJ7646735.1"/>
    </source>
</evidence>
<dbReference type="Proteomes" id="UP001221142">
    <property type="component" value="Unassembled WGS sequence"/>
</dbReference>
<feature type="transmembrane region" description="Helical" evidence="7">
    <location>
        <begin position="74"/>
        <end position="96"/>
    </location>
</feature>
<reference evidence="9" key="1">
    <citation type="submission" date="2023-03" db="EMBL/GenBank/DDBJ databases">
        <title>Massive genome expansion in bonnet fungi (Mycena s.s.) driven by repeated elements and novel gene families across ecological guilds.</title>
        <authorList>
            <consortium name="Lawrence Berkeley National Laboratory"/>
            <person name="Harder C.B."/>
            <person name="Miyauchi S."/>
            <person name="Viragh M."/>
            <person name="Kuo A."/>
            <person name="Thoen E."/>
            <person name="Andreopoulos B."/>
            <person name="Lu D."/>
            <person name="Skrede I."/>
            <person name="Drula E."/>
            <person name="Henrissat B."/>
            <person name="Morin E."/>
            <person name="Kohler A."/>
            <person name="Barry K."/>
            <person name="LaButti K."/>
            <person name="Morin E."/>
            <person name="Salamov A."/>
            <person name="Lipzen A."/>
            <person name="Mereny Z."/>
            <person name="Hegedus B."/>
            <person name="Baldrian P."/>
            <person name="Stursova M."/>
            <person name="Weitz H."/>
            <person name="Taylor A."/>
            <person name="Grigoriev I.V."/>
            <person name="Nagy L.G."/>
            <person name="Martin F."/>
            <person name="Kauserud H."/>
        </authorList>
    </citation>
    <scope>NUCLEOTIDE SEQUENCE</scope>
    <source>
        <strain evidence="9">9284</strain>
    </source>
</reference>
<feature type="domain" description="Sodium/calcium exchanger membrane region" evidence="8">
    <location>
        <begin position="23"/>
        <end position="96"/>
    </location>
</feature>
<comment type="subcellular location">
    <subcellularLocation>
        <location evidence="1">Membrane</location>
        <topology evidence="1">Multi-pass membrane protein</topology>
    </subcellularLocation>
</comment>
<proteinExistence type="inferred from homology"/>
<evidence type="ECO:0000256" key="1">
    <source>
        <dbReference type="ARBA" id="ARBA00004141"/>
    </source>
</evidence>
<dbReference type="GO" id="GO:0055085">
    <property type="term" value="P:transmembrane transport"/>
    <property type="evidence" value="ECO:0007669"/>
    <property type="project" value="InterPro"/>
</dbReference>
<evidence type="ECO:0000256" key="2">
    <source>
        <dbReference type="ARBA" id="ARBA00008170"/>
    </source>
</evidence>
<gene>
    <name evidence="9" type="ORF">FB45DRAFT_1019037</name>
</gene>
<keyword evidence="3 7" id="KW-0812">Transmembrane</keyword>
<feature type="region of interest" description="Disordered" evidence="6">
    <location>
        <begin position="1"/>
        <end position="22"/>
    </location>
</feature>
<comment type="similarity">
    <text evidence="2">Belongs to the Ca(2+):cation antiporter (CaCA) (TC 2.A.19) family.</text>
</comment>
<evidence type="ECO:0000256" key="4">
    <source>
        <dbReference type="ARBA" id="ARBA00022989"/>
    </source>
</evidence>
<feature type="region of interest" description="Disordered" evidence="6">
    <location>
        <begin position="179"/>
        <end position="232"/>
    </location>
</feature>
<feature type="compositionally biased region" description="Polar residues" evidence="6">
    <location>
        <begin position="1"/>
        <end position="19"/>
    </location>
</feature>
<evidence type="ECO:0000256" key="7">
    <source>
        <dbReference type="SAM" id="Phobius"/>
    </source>
</evidence>
<keyword evidence="10" id="KW-1185">Reference proteome</keyword>
<dbReference type="AlphaFoldDB" id="A0AAD7CE17"/>
<name>A0AAD7CE17_9AGAR</name>
<dbReference type="Gene3D" id="1.20.1420.30">
    <property type="entry name" value="NCX, central ion-binding region"/>
    <property type="match status" value="1"/>
</dbReference>
<accession>A0AAD7CE17</accession>
<keyword evidence="5 7" id="KW-0472">Membrane</keyword>
<evidence type="ECO:0000256" key="6">
    <source>
        <dbReference type="SAM" id="MobiDB-lite"/>
    </source>
</evidence>
<evidence type="ECO:0000259" key="8">
    <source>
        <dbReference type="Pfam" id="PF01699"/>
    </source>
</evidence>
<organism evidence="9 10">
    <name type="scientific">Roridomyces roridus</name>
    <dbReference type="NCBI Taxonomy" id="1738132"/>
    <lineage>
        <taxon>Eukaryota</taxon>
        <taxon>Fungi</taxon>
        <taxon>Dikarya</taxon>
        <taxon>Basidiomycota</taxon>
        <taxon>Agaricomycotina</taxon>
        <taxon>Agaricomycetes</taxon>
        <taxon>Agaricomycetidae</taxon>
        <taxon>Agaricales</taxon>
        <taxon>Marasmiineae</taxon>
        <taxon>Mycenaceae</taxon>
        <taxon>Roridomyces</taxon>
    </lineage>
</organism>
<dbReference type="GO" id="GO:0016020">
    <property type="term" value="C:membrane"/>
    <property type="evidence" value="ECO:0007669"/>
    <property type="project" value="UniProtKB-SubCell"/>
</dbReference>
<keyword evidence="4 7" id="KW-1133">Transmembrane helix</keyword>
<dbReference type="EMBL" id="JARKIF010000002">
    <property type="protein sequence ID" value="KAJ7646735.1"/>
    <property type="molecule type" value="Genomic_DNA"/>
</dbReference>
<dbReference type="Pfam" id="PF01699">
    <property type="entry name" value="Na_Ca_ex"/>
    <property type="match status" value="1"/>
</dbReference>
<feature type="compositionally biased region" description="Acidic residues" evidence="6">
    <location>
        <begin position="205"/>
        <end position="215"/>
    </location>
</feature>
<sequence length="232" mass="25637">MSESEAIQPRQANDAQDSSGPPAKIFGRAMEDLSLRVEEHTGLFIRVLGGNSLELISRIIAIIQCQLEVLQASLVGSILINILLVMGWASIFAASFERYVCQVVVLDPEHDNPRYRWLCYSVISFSASTNSGDAVPTVKYAPRKPSPRQDIERTGSLSRLSGHFASCFSQFSHSTWFRKNSGDAAPTAPREPPPGQDIEGRPLSEGEEEDEEDEKDPTKLLQFRSAQLRDGS</sequence>
<comment type="caution">
    <text evidence="9">The sequence shown here is derived from an EMBL/GenBank/DDBJ whole genome shotgun (WGS) entry which is preliminary data.</text>
</comment>
<evidence type="ECO:0000256" key="3">
    <source>
        <dbReference type="ARBA" id="ARBA00022692"/>
    </source>
</evidence>
<dbReference type="InterPro" id="IPR044880">
    <property type="entry name" value="NCX_ion-bd_dom_sf"/>
</dbReference>